<accession>A0A5M6I8D1</accession>
<sequence length="299" mass="32064">MSALTVRHRTTYHYREPMGFGPHRLMLRPRESRTVRLHTHDLEISPPATVTWAHDVAGNAVATATFRTPADTLVIDSLATLTLDVEQWPVFEIAASAVTYPFLLSDDDMTDLGPLRLQAYLDSGGHLHDWARGFVAGPATDTLSLLKDISNGVAARIAYEARDEETVQTPVETLARGRGSCRDFAVLFVDAVRSLGFGARIVSGYLYDPDLNTLGSADSGSTHAWAEVYVPGAGWITFDPTNRSVGGFNLIPVAVARHIRQTAPVAGRFVGAAAACSALEVSVSVEPLNRPAGAGGEVV</sequence>
<protein>
    <submittedName>
        <fullName evidence="2">Transglutaminase family protein</fullName>
    </submittedName>
</protein>
<evidence type="ECO:0000259" key="1">
    <source>
        <dbReference type="SMART" id="SM00460"/>
    </source>
</evidence>
<dbReference type="InterPro" id="IPR038765">
    <property type="entry name" value="Papain-like_cys_pep_sf"/>
</dbReference>
<evidence type="ECO:0000313" key="2">
    <source>
        <dbReference type="EMBL" id="KAA5603999.1"/>
    </source>
</evidence>
<reference evidence="2 3" key="1">
    <citation type="submission" date="2019-09" db="EMBL/GenBank/DDBJ databases">
        <title>Genome sequence of Roseospira marina, one of the more divergent members of the non-sulfur purple photosynthetic bacterial family, the Rhodospirillaceae.</title>
        <authorList>
            <person name="Meyer T."/>
            <person name="Kyndt J."/>
        </authorList>
    </citation>
    <scope>NUCLEOTIDE SEQUENCE [LARGE SCALE GENOMIC DNA]</scope>
    <source>
        <strain evidence="2 3">DSM 15113</strain>
    </source>
</reference>
<gene>
    <name evidence="2" type="ORF">F1188_18035</name>
</gene>
<evidence type="ECO:0000313" key="3">
    <source>
        <dbReference type="Proteomes" id="UP000324065"/>
    </source>
</evidence>
<dbReference type="SMART" id="SM00460">
    <property type="entry name" value="TGc"/>
    <property type="match status" value="1"/>
</dbReference>
<dbReference type="Gene3D" id="3.10.620.30">
    <property type="match status" value="1"/>
</dbReference>
<dbReference type="Pfam" id="PF01841">
    <property type="entry name" value="Transglut_core"/>
    <property type="match status" value="1"/>
</dbReference>
<dbReference type="InterPro" id="IPR013589">
    <property type="entry name" value="Bac_transglu_N"/>
</dbReference>
<feature type="domain" description="Transglutaminase-like" evidence="1">
    <location>
        <begin position="173"/>
        <end position="242"/>
    </location>
</feature>
<dbReference type="Pfam" id="PF08379">
    <property type="entry name" value="Bact_transglu_N"/>
    <property type="match status" value="1"/>
</dbReference>
<dbReference type="RefSeq" id="WP_150063846.1">
    <property type="nucleotide sequence ID" value="NZ_JACHII010000025.1"/>
</dbReference>
<dbReference type="Proteomes" id="UP000324065">
    <property type="component" value="Unassembled WGS sequence"/>
</dbReference>
<keyword evidence="3" id="KW-1185">Reference proteome</keyword>
<dbReference type="SUPFAM" id="SSF54001">
    <property type="entry name" value="Cysteine proteinases"/>
    <property type="match status" value="1"/>
</dbReference>
<name>A0A5M6I8D1_9PROT</name>
<dbReference type="OrthoDB" id="9804023at2"/>
<dbReference type="InterPro" id="IPR002931">
    <property type="entry name" value="Transglutaminase-like"/>
</dbReference>
<proteinExistence type="predicted"/>
<dbReference type="EMBL" id="VWPJ01000025">
    <property type="protein sequence ID" value="KAA5603999.1"/>
    <property type="molecule type" value="Genomic_DNA"/>
</dbReference>
<comment type="caution">
    <text evidence="2">The sequence shown here is derived from an EMBL/GenBank/DDBJ whole genome shotgun (WGS) entry which is preliminary data.</text>
</comment>
<dbReference type="AlphaFoldDB" id="A0A5M6I8D1"/>
<dbReference type="PANTHER" id="PTHR33490:SF1">
    <property type="entry name" value="SLL1233 PROTEIN"/>
    <property type="match status" value="1"/>
</dbReference>
<dbReference type="PANTHER" id="PTHR33490">
    <property type="entry name" value="BLR5614 PROTEIN-RELATED"/>
    <property type="match status" value="1"/>
</dbReference>
<organism evidence="2 3">
    <name type="scientific">Roseospira marina</name>
    <dbReference type="NCBI Taxonomy" id="140057"/>
    <lineage>
        <taxon>Bacteria</taxon>
        <taxon>Pseudomonadati</taxon>
        <taxon>Pseudomonadota</taxon>
        <taxon>Alphaproteobacteria</taxon>
        <taxon>Rhodospirillales</taxon>
        <taxon>Rhodospirillaceae</taxon>
        <taxon>Roseospira</taxon>
    </lineage>
</organism>